<dbReference type="OrthoDB" id="2016966at2759"/>
<dbReference type="Proteomes" id="UP001152484">
    <property type="component" value="Unassembled WGS sequence"/>
</dbReference>
<evidence type="ECO:0000313" key="2">
    <source>
        <dbReference type="EMBL" id="CAH9114372.1"/>
    </source>
</evidence>
<feature type="region of interest" description="Disordered" evidence="1">
    <location>
        <begin position="25"/>
        <end position="56"/>
    </location>
</feature>
<comment type="caution">
    <text evidence="2">The sequence shown here is derived from an EMBL/GenBank/DDBJ whole genome shotgun (WGS) entry which is preliminary data.</text>
</comment>
<evidence type="ECO:0000313" key="3">
    <source>
        <dbReference type="Proteomes" id="UP001152484"/>
    </source>
</evidence>
<dbReference type="EMBL" id="CAMAPE010000065">
    <property type="protein sequence ID" value="CAH9114372.1"/>
    <property type="molecule type" value="Genomic_DNA"/>
</dbReference>
<gene>
    <name evidence="2" type="ORF">CEURO_LOCUS20336</name>
</gene>
<feature type="compositionally biased region" description="Basic and acidic residues" evidence="1">
    <location>
        <begin position="136"/>
        <end position="147"/>
    </location>
</feature>
<evidence type="ECO:0000256" key="1">
    <source>
        <dbReference type="SAM" id="MobiDB-lite"/>
    </source>
</evidence>
<dbReference type="PANTHER" id="PTHR34952:SF2">
    <property type="entry name" value="OS05G0113500 PROTEIN"/>
    <property type="match status" value="1"/>
</dbReference>
<feature type="compositionally biased region" description="Acidic residues" evidence="1">
    <location>
        <begin position="33"/>
        <end position="51"/>
    </location>
</feature>
<sequence length="193" mass="21891">MDKRSVRRGVVVIDELESNFGKFVYLGDSYTPSDEDDDNSDEEEEGSEEIEPYGPELVKKCTKKCAESDDEPETSMQLLFSEGHMKPKLPLVSAMKGSREKLGASPREMSVSWAPHVYDPIPDSLSRTVKTKQKSSRKDKDRDKEINNYKNKGKKGQKGNCRGKDKQLGKAGGRWSDRGCNRNQYTWDSPDEF</sequence>
<protein>
    <submittedName>
        <fullName evidence="2">Uncharacterized protein</fullName>
    </submittedName>
</protein>
<feature type="region of interest" description="Disordered" evidence="1">
    <location>
        <begin position="96"/>
        <end position="193"/>
    </location>
</feature>
<organism evidence="2 3">
    <name type="scientific">Cuscuta europaea</name>
    <name type="common">European dodder</name>
    <dbReference type="NCBI Taxonomy" id="41803"/>
    <lineage>
        <taxon>Eukaryota</taxon>
        <taxon>Viridiplantae</taxon>
        <taxon>Streptophyta</taxon>
        <taxon>Embryophyta</taxon>
        <taxon>Tracheophyta</taxon>
        <taxon>Spermatophyta</taxon>
        <taxon>Magnoliopsida</taxon>
        <taxon>eudicotyledons</taxon>
        <taxon>Gunneridae</taxon>
        <taxon>Pentapetalae</taxon>
        <taxon>asterids</taxon>
        <taxon>lamiids</taxon>
        <taxon>Solanales</taxon>
        <taxon>Convolvulaceae</taxon>
        <taxon>Cuscuteae</taxon>
        <taxon>Cuscuta</taxon>
        <taxon>Cuscuta subgen. Cuscuta</taxon>
    </lineage>
</organism>
<keyword evidence="3" id="KW-1185">Reference proteome</keyword>
<accession>A0A9P0ZXQ9</accession>
<proteinExistence type="predicted"/>
<dbReference type="AlphaFoldDB" id="A0A9P0ZXQ9"/>
<name>A0A9P0ZXQ9_CUSEU</name>
<dbReference type="PANTHER" id="PTHR34952">
    <property type="entry name" value="OS05G0113500 PROTEIN"/>
    <property type="match status" value="1"/>
</dbReference>
<reference evidence="2" key="1">
    <citation type="submission" date="2022-07" db="EMBL/GenBank/DDBJ databases">
        <authorList>
            <person name="Macas J."/>
            <person name="Novak P."/>
            <person name="Neumann P."/>
        </authorList>
    </citation>
    <scope>NUCLEOTIDE SEQUENCE</scope>
</reference>